<feature type="compositionally biased region" description="Low complexity" evidence="1">
    <location>
        <begin position="564"/>
        <end position="576"/>
    </location>
</feature>
<evidence type="ECO:0000256" key="1">
    <source>
        <dbReference type="SAM" id="MobiDB-lite"/>
    </source>
</evidence>
<protein>
    <recommendedName>
        <fullName evidence="2">Ubiquitin-like domain-containing protein</fullName>
    </recommendedName>
</protein>
<dbReference type="Pfam" id="PF22893">
    <property type="entry name" value="ULD_2"/>
    <property type="match status" value="1"/>
</dbReference>
<proteinExistence type="predicted"/>
<feature type="region of interest" description="Disordered" evidence="1">
    <location>
        <begin position="541"/>
        <end position="606"/>
    </location>
</feature>
<sequence length="641" mass="71594">MERLELTSQQRGPQLEYEASLRPIHDKVEDIAERLESNLTPVSSALASVGRAVFGLNNVLGQVFDFLGSFQRETKLALQRIIQTNMQIYALLLTSQSGSSTGLPMPSDSIVFEDALGRTISLPYQWFRHWETFEGMLRAEFKGVPGEAKVSEGQYHLIDTKGAGAIIRKEDWHRTVFPGSSVTMSVIISQIRWQGGLCPRPSCGETRIELDRPRALVTWYVAYSLLIGPTLIPKSKSCGLKYYPSAERLEGQTKRVTVLTEDDEVGWSQSTQDLEVFGARPLPKDPEEEAAILELLGCADTTTANQNVTLTGSMTQTGPYKEKAPKSHELTVVPDVQKPVTDKARPSDSLSSAFQTPLDIWFAQTQSVGLDPNMTSNIPYSDRTRRDEEASEMEHFKRVHIKEGANNSDDNNDAMKGVIDPKWTDEAIYRRNICDRFPLLPFWLAHRLAKLNVERAKRLPRAYYARTSSSHGDSELPLPSSASGDEGPYPDGDGKGEYACTDPERSSSLDDEGKRAFEGIASSLQDEARLLRRKTFGHVDHQARDLPQETSFWTGKAGQKRPASTLSRSSHSNNSLQLPDAPVKRSRKSSSVKTHSSHSTISSTMSQFVCPPPPVDLEKENIFVCDICNKKVFVMRRRDWQ</sequence>
<dbReference type="VEuPathDB" id="FungiDB:Z520_11804"/>
<organism evidence="3 4">
    <name type="scientific">Fonsecaea multimorphosa CBS 102226</name>
    <dbReference type="NCBI Taxonomy" id="1442371"/>
    <lineage>
        <taxon>Eukaryota</taxon>
        <taxon>Fungi</taxon>
        <taxon>Dikarya</taxon>
        <taxon>Ascomycota</taxon>
        <taxon>Pezizomycotina</taxon>
        <taxon>Eurotiomycetes</taxon>
        <taxon>Chaetothyriomycetidae</taxon>
        <taxon>Chaetothyriales</taxon>
        <taxon>Herpotrichiellaceae</taxon>
        <taxon>Fonsecaea</taxon>
    </lineage>
</organism>
<feature type="domain" description="Ubiquitin-like" evidence="2">
    <location>
        <begin position="107"/>
        <end position="189"/>
    </location>
</feature>
<evidence type="ECO:0000313" key="4">
    <source>
        <dbReference type="Proteomes" id="UP000053411"/>
    </source>
</evidence>
<reference evidence="3 4" key="1">
    <citation type="submission" date="2015-01" db="EMBL/GenBank/DDBJ databases">
        <title>The Genome Sequence of Fonsecaea multimorphosa CBS 102226.</title>
        <authorList>
            <consortium name="The Broad Institute Genomics Platform"/>
            <person name="Cuomo C."/>
            <person name="de Hoog S."/>
            <person name="Gorbushina A."/>
            <person name="Stielow B."/>
            <person name="Teixiera M."/>
            <person name="Abouelleil A."/>
            <person name="Chapman S.B."/>
            <person name="Priest M."/>
            <person name="Young S.K."/>
            <person name="Wortman J."/>
            <person name="Nusbaum C."/>
            <person name="Birren B."/>
        </authorList>
    </citation>
    <scope>NUCLEOTIDE SEQUENCE [LARGE SCALE GENOMIC DNA]</scope>
    <source>
        <strain evidence="3 4">CBS 102226</strain>
    </source>
</reference>
<dbReference type="OrthoDB" id="4151638at2759"/>
<dbReference type="InterPro" id="IPR054464">
    <property type="entry name" value="ULD_fung"/>
</dbReference>
<name>A0A0D2JPT5_9EURO</name>
<evidence type="ECO:0000259" key="2">
    <source>
        <dbReference type="Pfam" id="PF22893"/>
    </source>
</evidence>
<evidence type="ECO:0000313" key="3">
    <source>
        <dbReference type="EMBL" id="KIX92484.1"/>
    </source>
</evidence>
<gene>
    <name evidence="3" type="ORF">Z520_11804</name>
</gene>
<dbReference type="EMBL" id="KN848104">
    <property type="protein sequence ID" value="KIX92484.1"/>
    <property type="molecule type" value="Genomic_DNA"/>
</dbReference>
<dbReference type="AlphaFoldDB" id="A0A0D2JPT5"/>
<keyword evidence="4" id="KW-1185">Reference proteome</keyword>
<dbReference type="RefSeq" id="XP_016626607.1">
    <property type="nucleotide sequence ID" value="XM_016782292.1"/>
</dbReference>
<dbReference type="Proteomes" id="UP000053411">
    <property type="component" value="Unassembled WGS sequence"/>
</dbReference>
<feature type="compositionally biased region" description="Basic and acidic residues" evidence="1">
    <location>
        <begin position="492"/>
        <end position="512"/>
    </location>
</feature>
<feature type="region of interest" description="Disordered" evidence="1">
    <location>
        <begin position="465"/>
        <end position="512"/>
    </location>
</feature>
<accession>A0A0D2JPT5</accession>
<feature type="compositionally biased region" description="Low complexity" evidence="1">
    <location>
        <begin position="591"/>
        <end position="606"/>
    </location>
</feature>
<dbReference type="GeneID" id="27717550"/>